<name>A0A6L5X748_9FIRM</name>
<evidence type="ECO:0000313" key="3">
    <source>
        <dbReference type="EMBL" id="MSS16100.1"/>
    </source>
</evidence>
<sequence>MARTLKKGSSGSDVKTLQKNLKKLGYYSGAINGSFGAAVDAAVRKFQKACGIRIDGVVGTQTRAALSARLKKKKKSVKKKSGSSLSGVAGNAQGQWGGHIFTVSSDKIYSFTSLQIKSSSALETKSDSNTGNASRKNANPTEVTLTIPMNAFIGCDVKSEAMAFIEEADAGKSDYFYICGKKLLPCQLMLVDATVKNVDIAPNVGWRKADVSLTFKRSSGGGGSSGGKKKKGKSKKSSVKRSSPRGGYGGGGSGGSSSGGGNVASTIAGVSKAVSSKSGKKTNATSYIKKMVGQSARCARQARYYSAKAAAIERNGK</sequence>
<dbReference type="SUPFAM" id="SSF47090">
    <property type="entry name" value="PGBD-like"/>
    <property type="match status" value="1"/>
</dbReference>
<dbReference type="InterPro" id="IPR002477">
    <property type="entry name" value="Peptidoglycan-bd-like"/>
</dbReference>
<evidence type="ECO:0000259" key="2">
    <source>
        <dbReference type="Pfam" id="PF01471"/>
    </source>
</evidence>
<feature type="domain" description="Peptidoglycan binding-like" evidence="2">
    <location>
        <begin position="10"/>
        <end position="66"/>
    </location>
</feature>
<dbReference type="EMBL" id="VULZ01000023">
    <property type="protein sequence ID" value="MSS16100.1"/>
    <property type="molecule type" value="Genomic_DNA"/>
</dbReference>
<feature type="compositionally biased region" description="Gly residues" evidence="1">
    <location>
        <begin position="246"/>
        <end position="261"/>
    </location>
</feature>
<dbReference type="RefSeq" id="WP_154527529.1">
    <property type="nucleotide sequence ID" value="NZ_VULZ01000023.1"/>
</dbReference>
<dbReference type="InterPro" id="IPR036365">
    <property type="entry name" value="PGBD-like_sf"/>
</dbReference>
<accession>A0A6L5X748</accession>
<feature type="region of interest" description="Disordered" evidence="1">
    <location>
        <begin position="217"/>
        <end position="261"/>
    </location>
</feature>
<dbReference type="Pfam" id="PF01471">
    <property type="entry name" value="PG_binding_1"/>
    <property type="match status" value="1"/>
</dbReference>
<dbReference type="InterPro" id="IPR036366">
    <property type="entry name" value="PGBDSf"/>
</dbReference>
<reference evidence="3 4" key="1">
    <citation type="submission" date="2019-08" db="EMBL/GenBank/DDBJ databases">
        <title>In-depth cultivation of the pig gut microbiome towards novel bacterial diversity and tailored functional studies.</title>
        <authorList>
            <person name="Wylensek D."/>
            <person name="Hitch T.C.A."/>
            <person name="Clavel T."/>
        </authorList>
    </citation>
    <scope>NUCLEOTIDE SEQUENCE [LARGE SCALE GENOMIC DNA]</scope>
    <source>
        <strain evidence="3 4">Oil+RF-744-WCA-WT-11</strain>
    </source>
</reference>
<dbReference type="AlphaFoldDB" id="A0A6L5X748"/>
<organism evidence="3 4">
    <name type="scientific">Porcincola intestinalis</name>
    <dbReference type="NCBI Taxonomy" id="2606632"/>
    <lineage>
        <taxon>Bacteria</taxon>
        <taxon>Bacillati</taxon>
        <taxon>Bacillota</taxon>
        <taxon>Clostridia</taxon>
        <taxon>Lachnospirales</taxon>
        <taxon>Lachnospiraceae</taxon>
        <taxon>Porcincola</taxon>
    </lineage>
</organism>
<dbReference type="Gene3D" id="1.10.101.10">
    <property type="entry name" value="PGBD-like superfamily/PGBD"/>
    <property type="match status" value="1"/>
</dbReference>
<comment type="caution">
    <text evidence="3">The sequence shown here is derived from an EMBL/GenBank/DDBJ whole genome shotgun (WGS) entry which is preliminary data.</text>
</comment>
<gene>
    <name evidence="3" type="ORF">FYJ35_13895</name>
</gene>
<evidence type="ECO:0000256" key="1">
    <source>
        <dbReference type="SAM" id="MobiDB-lite"/>
    </source>
</evidence>
<protein>
    <submittedName>
        <fullName evidence="3">Peptidoglycan-binding protein</fullName>
    </submittedName>
</protein>
<feature type="compositionally biased region" description="Basic residues" evidence="1">
    <location>
        <begin position="227"/>
        <end position="243"/>
    </location>
</feature>
<dbReference type="Proteomes" id="UP000481852">
    <property type="component" value="Unassembled WGS sequence"/>
</dbReference>
<proteinExistence type="predicted"/>
<evidence type="ECO:0000313" key="4">
    <source>
        <dbReference type="Proteomes" id="UP000481852"/>
    </source>
</evidence>
<keyword evidence="4" id="KW-1185">Reference proteome</keyword>